<evidence type="ECO:0000313" key="2">
    <source>
        <dbReference type="EMBL" id="ESK97395.1"/>
    </source>
</evidence>
<accession>V2XXX8</accession>
<keyword evidence="3" id="KW-1185">Reference proteome</keyword>
<evidence type="ECO:0000256" key="1">
    <source>
        <dbReference type="SAM" id="MobiDB-lite"/>
    </source>
</evidence>
<proteinExistence type="predicted"/>
<name>V2XXX8_MONRO</name>
<gene>
    <name evidence="2" type="ORF">Moror_17706</name>
</gene>
<feature type="region of interest" description="Disordered" evidence="1">
    <location>
        <begin position="1"/>
        <end position="24"/>
    </location>
</feature>
<feature type="compositionally biased region" description="Polar residues" evidence="1">
    <location>
        <begin position="1"/>
        <end position="17"/>
    </location>
</feature>
<sequence length="100" mass="11138">MTQLGPSDTPFLLTTTSHDARFKDNPGTELEPILQKLSSSYFAISYGNKRTSAFRKGNEDVLQNKTNLISSHLISSRRFAPTDHSSPSVVASLYPYARNF</sequence>
<dbReference type="KEGG" id="mrr:Moror_17706"/>
<protein>
    <submittedName>
        <fullName evidence="2">Uncharacterized protein</fullName>
    </submittedName>
</protein>
<dbReference type="Proteomes" id="UP000017559">
    <property type="component" value="Unassembled WGS sequence"/>
</dbReference>
<dbReference type="AlphaFoldDB" id="V2XXX8"/>
<organism evidence="2 3">
    <name type="scientific">Moniliophthora roreri (strain MCA 2997)</name>
    <name type="common">Cocoa frosty pod rot fungus</name>
    <name type="synonym">Crinipellis roreri</name>
    <dbReference type="NCBI Taxonomy" id="1381753"/>
    <lineage>
        <taxon>Eukaryota</taxon>
        <taxon>Fungi</taxon>
        <taxon>Dikarya</taxon>
        <taxon>Basidiomycota</taxon>
        <taxon>Agaricomycotina</taxon>
        <taxon>Agaricomycetes</taxon>
        <taxon>Agaricomycetidae</taxon>
        <taxon>Agaricales</taxon>
        <taxon>Marasmiineae</taxon>
        <taxon>Marasmiaceae</taxon>
        <taxon>Moniliophthora</taxon>
    </lineage>
</organism>
<dbReference type="HOGENOM" id="CLU_2306790_0_0_1"/>
<reference evidence="2 3" key="1">
    <citation type="journal article" date="2014" name="BMC Genomics">
        <title>Genome and secretome analysis of the hemibiotrophic fungal pathogen, Moniliophthora roreri, which causes frosty pod rot disease of cacao: mechanisms of the biotrophic and necrotrophic phases.</title>
        <authorList>
            <person name="Meinhardt L.W."/>
            <person name="Costa G.G.L."/>
            <person name="Thomazella D.P.T."/>
            <person name="Teixeira P.J.P.L."/>
            <person name="Carazzolle M.F."/>
            <person name="Schuster S.C."/>
            <person name="Carlson J.E."/>
            <person name="Guiltinan M.J."/>
            <person name="Mieczkowski P."/>
            <person name="Farmer A."/>
            <person name="Ramaraj T."/>
            <person name="Crozier J."/>
            <person name="Davis R.E."/>
            <person name="Shao J."/>
            <person name="Melnick R.L."/>
            <person name="Pereira G.A.G."/>
            <person name="Bailey B.A."/>
        </authorList>
    </citation>
    <scope>NUCLEOTIDE SEQUENCE [LARGE SCALE GENOMIC DNA]</scope>
    <source>
        <strain evidence="2 3">MCA 2997</strain>
    </source>
</reference>
<evidence type="ECO:0000313" key="3">
    <source>
        <dbReference type="Proteomes" id="UP000017559"/>
    </source>
</evidence>
<dbReference type="EMBL" id="AWSO01000026">
    <property type="protein sequence ID" value="ESK97395.1"/>
    <property type="molecule type" value="Genomic_DNA"/>
</dbReference>
<comment type="caution">
    <text evidence="2">The sequence shown here is derived from an EMBL/GenBank/DDBJ whole genome shotgun (WGS) entry which is preliminary data.</text>
</comment>